<proteinExistence type="predicted"/>
<comment type="caution">
    <text evidence="2">The sequence shown here is derived from an EMBL/GenBank/DDBJ whole genome shotgun (WGS) entry which is preliminary data.</text>
</comment>
<evidence type="ECO:0000256" key="1">
    <source>
        <dbReference type="SAM" id="MobiDB-lite"/>
    </source>
</evidence>
<organism evidence="2 3">
    <name type="scientific">Actinomadura miaoliensis</name>
    <dbReference type="NCBI Taxonomy" id="430685"/>
    <lineage>
        <taxon>Bacteria</taxon>
        <taxon>Bacillati</taxon>
        <taxon>Actinomycetota</taxon>
        <taxon>Actinomycetes</taxon>
        <taxon>Streptosporangiales</taxon>
        <taxon>Thermomonosporaceae</taxon>
        <taxon>Actinomadura</taxon>
    </lineage>
</organism>
<protein>
    <submittedName>
        <fullName evidence="2">Uncharacterized protein</fullName>
    </submittedName>
</protein>
<reference evidence="3" key="1">
    <citation type="journal article" date="2019" name="Int. J. Syst. Evol. Microbiol.">
        <title>The Global Catalogue of Microorganisms (GCM) 10K type strain sequencing project: providing services to taxonomists for standard genome sequencing and annotation.</title>
        <authorList>
            <consortium name="The Broad Institute Genomics Platform"/>
            <consortium name="The Broad Institute Genome Sequencing Center for Infectious Disease"/>
            <person name="Wu L."/>
            <person name="Ma J."/>
        </authorList>
    </citation>
    <scope>NUCLEOTIDE SEQUENCE [LARGE SCALE GENOMIC DNA]</scope>
    <source>
        <strain evidence="3">JCM 16702</strain>
    </source>
</reference>
<gene>
    <name evidence="2" type="ORF">GCM10022214_54400</name>
</gene>
<feature type="compositionally biased region" description="Basic residues" evidence="1">
    <location>
        <begin position="102"/>
        <end position="115"/>
    </location>
</feature>
<feature type="compositionally biased region" description="Low complexity" evidence="1">
    <location>
        <begin position="76"/>
        <end position="92"/>
    </location>
</feature>
<keyword evidence="3" id="KW-1185">Reference proteome</keyword>
<evidence type="ECO:0000313" key="3">
    <source>
        <dbReference type="Proteomes" id="UP001500683"/>
    </source>
</evidence>
<dbReference type="Proteomes" id="UP001500683">
    <property type="component" value="Unassembled WGS sequence"/>
</dbReference>
<accession>A0ABP7WED2</accession>
<dbReference type="EMBL" id="BAAAZG010000040">
    <property type="protein sequence ID" value="GAA4087281.1"/>
    <property type="molecule type" value="Genomic_DNA"/>
</dbReference>
<dbReference type="RefSeq" id="WP_344952978.1">
    <property type="nucleotide sequence ID" value="NZ_BAAAZG010000040.1"/>
</dbReference>
<sequence length="121" mass="13886">MNTLADAPPRWVIHIDRTLAELRARFPGVLLWYGRYTGSLWSMVRDRAGRDRLVEAADPAELVSILAYLERRSAPAVVPSPRPAVRSSTSRTSRTRAEGGRPRRVRARRGRRRRLVGRDQW</sequence>
<feature type="region of interest" description="Disordered" evidence="1">
    <location>
        <begin position="76"/>
        <end position="121"/>
    </location>
</feature>
<name>A0ABP7WED2_9ACTN</name>
<evidence type="ECO:0000313" key="2">
    <source>
        <dbReference type="EMBL" id="GAA4087281.1"/>
    </source>
</evidence>